<feature type="compositionally biased region" description="Polar residues" evidence="1">
    <location>
        <begin position="978"/>
        <end position="991"/>
    </location>
</feature>
<evidence type="ECO:0008006" key="4">
    <source>
        <dbReference type="Google" id="ProtNLM"/>
    </source>
</evidence>
<comment type="caution">
    <text evidence="2">The sequence shown here is derived from an EMBL/GenBank/DDBJ whole genome shotgun (WGS) entry which is preliminary data.</text>
</comment>
<name>A0ABD0KH55_9CAEN</name>
<dbReference type="PANTHER" id="PTHR22774:SF11">
    <property type="entry name" value="CHOREIN N-TERMINAL DOMAIN-CONTAINING PROTEIN"/>
    <property type="match status" value="1"/>
</dbReference>
<protein>
    <recommendedName>
        <fullName evidence="4">Chorein N-terminal domain-containing protein</fullName>
    </recommendedName>
</protein>
<feature type="non-terminal residue" evidence="2">
    <location>
        <position position="1265"/>
    </location>
</feature>
<dbReference type="Proteomes" id="UP001519460">
    <property type="component" value="Unassembled WGS sequence"/>
</dbReference>
<dbReference type="Pfam" id="PF24917">
    <property type="entry name" value="BLTP3A_B"/>
    <property type="match status" value="2"/>
</dbReference>
<feature type="region of interest" description="Disordered" evidence="1">
    <location>
        <begin position="734"/>
        <end position="789"/>
    </location>
</feature>
<accession>A0ABD0KH55</accession>
<reference evidence="2 3" key="1">
    <citation type="journal article" date="2023" name="Sci. Data">
        <title>Genome assembly of the Korean intertidal mud-creeper Batillaria attramentaria.</title>
        <authorList>
            <person name="Patra A.K."/>
            <person name="Ho P.T."/>
            <person name="Jun S."/>
            <person name="Lee S.J."/>
            <person name="Kim Y."/>
            <person name="Won Y.J."/>
        </authorList>
    </citation>
    <scope>NUCLEOTIDE SEQUENCE [LARGE SCALE GENOMIC DNA]</scope>
    <source>
        <strain evidence="2">Wonlab-2016</strain>
    </source>
</reference>
<feature type="region of interest" description="Disordered" evidence="1">
    <location>
        <begin position="952"/>
        <end position="1029"/>
    </location>
</feature>
<evidence type="ECO:0000313" key="3">
    <source>
        <dbReference type="Proteomes" id="UP001519460"/>
    </source>
</evidence>
<gene>
    <name evidence="2" type="ORF">BaRGS_00022326</name>
</gene>
<dbReference type="PANTHER" id="PTHR22774">
    <property type="entry name" value="CHOREIN N-TERMINAL DOMAIN-CONTAINING PROTEIN"/>
    <property type="match status" value="1"/>
</dbReference>
<keyword evidence="3" id="KW-1185">Reference proteome</keyword>
<dbReference type="InterPro" id="IPR026728">
    <property type="entry name" value="BLTP3A/B"/>
</dbReference>
<dbReference type="AlphaFoldDB" id="A0ABD0KH55"/>
<dbReference type="EMBL" id="JACVVK020000179">
    <property type="protein sequence ID" value="KAK7486402.1"/>
    <property type="molecule type" value="Genomic_DNA"/>
</dbReference>
<evidence type="ECO:0000313" key="2">
    <source>
        <dbReference type="EMBL" id="KAK7486402.1"/>
    </source>
</evidence>
<evidence type="ECO:0000256" key="1">
    <source>
        <dbReference type="SAM" id="MobiDB-lite"/>
    </source>
</evidence>
<organism evidence="2 3">
    <name type="scientific">Batillaria attramentaria</name>
    <dbReference type="NCBI Taxonomy" id="370345"/>
    <lineage>
        <taxon>Eukaryota</taxon>
        <taxon>Metazoa</taxon>
        <taxon>Spiralia</taxon>
        <taxon>Lophotrochozoa</taxon>
        <taxon>Mollusca</taxon>
        <taxon>Gastropoda</taxon>
        <taxon>Caenogastropoda</taxon>
        <taxon>Sorbeoconcha</taxon>
        <taxon>Cerithioidea</taxon>
        <taxon>Batillariidae</taxon>
        <taxon>Batillaria</taxon>
    </lineage>
</organism>
<feature type="compositionally biased region" description="Polar residues" evidence="1">
    <location>
        <begin position="734"/>
        <end position="750"/>
    </location>
</feature>
<feature type="compositionally biased region" description="Polar residues" evidence="1">
    <location>
        <begin position="1001"/>
        <end position="1011"/>
    </location>
</feature>
<sequence length="1265" mass="140838">MSSLLKNQILKHLSKFTKNLSSDRLNVSAIKGEGELSNLELDEEVLTDLLELPTWLKITRASCNRVAIKIQWTKLKSQPICLYLDEVVVEMETCETPRPPSSSSNKSTLSPGGKYGFIDKVMDGIFVHVNSVIVKMMSRTFSASLQLSRVKVHSTTPTWGATNDLRTTRIRDTSRGEILVFKEIEWQTTRIEAAADESLSKEALTPLRLIANQAKIRVVLKKRLSDCSIVSSRVILLLDDLLWVLTVMQLKAAILYANSLKEVIERSARQSKRLAAEKLKRQGIMTGGGAQHAQQQRTQESTSTSAAAKLFTRFDVATTSYHLVTSRFDLHLCDDTATATDSTRHWDISNGSMQITFFRLSFDFYPFHPAGGERKGWFRYTDNVGTRNPWVQKLFAAFREDAVKIRKVCGSPNPSPSTSTTKQQQRQKSTRLLESCCVIKIEDLTIYMVSTPNTKRTGHVHQKFLVSDKKQLHLPSDMSVVHMEYTEYFFPDGMDYPVPHPNLYIMVNPVKVTLDFLTLLWSQYFLFTLAQSVELDLGEQGPVEHVDIKLEALMPRVVVPSEVRVEGQPDRPDALQLQISKLIATNCRMDDKLTHNDLRKCLDHYYGSHLFHTAKFPNDSLPFRLTPWQLENHASHKDNPFLDKAVKGLLESDPNLLQCLDTGVPHILSSNSLKMDAACDVWGLHLEQVWVEFLGVQNARNRPVPCVEAFPLTLWLGITQAQVSANAEARLSVQSSNTLRSEPQRGSHSGSPLLHQRRMSQQEDYSEESRPSHIPLAETKGSRNRAGESFEDCLSLQSDELNLQQPADETAFVLPHFGAKMRMQVNHHQYLFLARLSESFSKFQEELAVDLALWGSTKSRVFHLPVRFPDAELAIVCPYQMDQRTFSDDFSPSVVNFPDVFGVPGSVGSNGGGQGVLDTTLLPEPGLGELTNQAYQTDKDGPVDNNNIIPILNRDTDPSPTPMMGDTIPTLAHATFPSDLTPSDLYNSASQPLPPSFTADPKSQMSMSAGTDSGIGLDRKSSLKGGKSKGAEMKKAFSSAFSNFTDKLKNTFDDNTSDDLDSLSLKTDTSDDEDFEQFSLDDTDEVPAFIHEGRSDAGSNPDTYSDMDTSSIYADSSTTKGREMVSVILVKLDGVEGVLQVCDTCTMLAAQVSQIQLHQPGNVGYEDFYSKFSAAKGFVQEEKVIETDSPPKFPIRFKFHLPTAPPGSATPNPPDPGALTVRVEDYSLQFKMSGITALTDFIEDEGVAQVIPMSVTVQNFLLVLD</sequence>
<proteinExistence type="predicted"/>